<reference evidence="1 2" key="1">
    <citation type="submission" date="2020-08" db="EMBL/GenBank/DDBJ databases">
        <title>A Genomic Blueprint of the Chicken Gut Microbiome.</title>
        <authorList>
            <person name="Gilroy R."/>
            <person name="Ravi A."/>
            <person name="Getino M."/>
            <person name="Pursley I."/>
            <person name="Horton D.L."/>
            <person name="Alikhan N.-F."/>
            <person name="Baker D."/>
            <person name="Gharbi K."/>
            <person name="Hall N."/>
            <person name="Watson M."/>
            <person name="Adriaenssens E.M."/>
            <person name="Foster-Nyarko E."/>
            <person name="Jarju S."/>
            <person name="Secka A."/>
            <person name="Antonio M."/>
            <person name="Oren A."/>
            <person name="Chaudhuri R."/>
            <person name="La Ragione R.M."/>
            <person name="Hildebrand F."/>
            <person name="Pallen M.J."/>
        </authorList>
    </citation>
    <scope>NUCLEOTIDE SEQUENCE [LARGE SCALE GENOMIC DNA]</scope>
    <source>
        <strain evidence="1 2">Sa2CUA9</strain>
    </source>
</reference>
<proteinExistence type="predicted"/>
<comment type="caution">
    <text evidence="1">The sequence shown here is derived from an EMBL/GenBank/DDBJ whole genome shotgun (WGS) entry which is preliminary data.</text>
</comment>
<name>A0ABR8U345_9CELL</name>
<evidence type="ECO:0000313" key="1">
    <source>
        <dbReference type="EMBL" id="MBD7981959.1"/>
    </source>
</evidence>
<gene>
    <name evidence="1" type="ORF">H9641_14710</name>
</gene>
<keyword evidence="2" id="KW-1185">Reference proteome</keyword>
<dbReference type="RefSeq" id="WP_191805044.1">
    <property type="nucleotide sequence ID" value="NZ_JACSQF010000015.1"/>
</dbReference>
<accession>A0ABR8U345</accession>
<evidence type="ECO:0000313" key="2">
    <source>
        <dbReference type="Proteomes" id="UP000655570"/>
    </source>
</evidence>
<organism evidence="1 2">
    <name type="scientific">Oerskovia merdavium</name>
    <dbReference type="NCBI Taxonomy" id="2762227"/>
    <lineage>
        <taxon>Bacteria</taxon>
        <taxon>Bacillati</taxon>
        <taxon>Actinomycetota</taxon>
        <taxon>Actinomycetes</taxon>
        <taxon>Micrococcales</taxon>
        <taxon>Cellulomonadaceae</taxon>
        <taxon>Oerskovia</taxon>
    </lineage>
</organism>
<sequence length="109" mass="11590">MTTAETNSNGYRNYTSDGTYWTGRKAGNGNIEVVRVKTGNYGVVESFGTYSRLGSAVAAAAQLAYVQGWTDAQHDLSSKVHLALADAGIAPVVIPGPDVDLYDEESDED</sequence>
<protein>
    <submittedName>
        <fullName evidence="1">Uncharacterized protein</fullName>
    </submittedName>
</protein>
<dbReference type="EMBL" id="JACSQF010000015">
    <property type="protein sequence ID" value="MBD7981959.1"/>
    <property type="molecule type" value="Genomic_DNA"/>
</dbReference>
<dbReference type="Proteomes" id="UP000655570">
    <property type="component" value="Unassembled WGS sequence"/>
</dbReference>